<feature type="compositionally biased region" description="Basic and acidic residues" evidence="1">
    <location>
        <begin position="1"/>
        <end position="11"/>
    </location>
</feature>
<accession>A0A6H5GEB1</accession>
<sequence>MTKDILKEPPARMRSSKPPLAQLDPSPTTANMSPTWSKISTTEHSSQKGAYHFTL</sequence>
<reference evidence="2 3" key="1">
    <citation type="submission" date="2020-02" db="EMBL/GenBank/DDBJ databases">
        <authorList>
            <person name="Ferguson B K."/>
        </authorList>
    </citation>
    <scope>NUCLEOTIDE SEQUENCE [LARGE SCALE GENOMIC DNA]</scope>
</reference>
<evidence type="ECO:0000313" key="3">
    <source>
        <dbReference type="Proteomes" id="UP000479000"/>
    </source>
</evidence>
<feature type="compositionally biased region" description="Polar residues" evidence="1">
    <location>
        <begin position="25"/>
        <end position="48"/>
    </location>
</feature>
<dbReference type="Proteomes" id="UP000479000">
    <property type="component" value="Unassembled WGS sequence"/>
</dbReference>
<keyword evidence="3" id="KW-1185">Reference proteome</keyword>
<feature type="region of interest" description="Disordered" evidence="1">
    <location>
        <begin position="1"/>
        <end position="55"/>
    </location>
</feature>
<dbReference type="EMBL" id="CADCXU010010490">
    <property type="protein sequence ID" value="CAB0001368.1"/>
    <property type="molecule type" value="Genomic_DNA"/>
</dbReference>
<evidence type="ECO:0000256" key="1">
    <source>
        <dbReference type="SAM" id="MobiDB-lite"/>
    </source>
</evidence>
<organism evidence="2 3">
    <name type="scientific">Nesidiocoris tenuis</name>
    <dbReference type="NCBI Taxonomy" id="355587"/>
    <lineage>
        <taxon>Eukaryota</taxon>
        <taxon>Metazoa</taxon>
        <taxon>Ecdysozoa</taxon>
        <taxon>Arthropoda</taxon>
        <taxon>Hexapoda</taxon>
        <taxon>Insecta</taxon>
        <taxon>Pterygota</taxon>
        <taxon>Neoptera</taxon>
        <taxon>Paraneoptera</taxon>
        <taxon>Hemiptera</taxon>
        <taxon>Heteroptera</taxon>
        <taxon>Panheteroptera</taxon>
        <taxon>Cimicomorpha</taxon>
        <taxon>Miridae</taxon>
        <taxon>Dicyphina</taxon>
        <taxon>Nesidiocoris</taxon>
    </lineage>
</organism>
<evidence type="ECO:0000313" key="2">
    <source>
        <dbReference type="EMBL" id="CAB0001368.1"/>
    </source>
</evidence>
<proteinExistence type="predicted"/>
<name>A0A6H5GEB1_9HEMI</name>
<feature type="non-terminal residue" evidence="2">
    <location>
        <position position="55"/>
    </location>
</feature>
<dbReference type="AlphaFoldDB" id="A0A6H5GEB1"/>
<gene>
    <name evidence="2" type="ORF">NTEN_LOCUS7155</name>
</gene>
<protein>
    <submittedName>
        <fullName evidence="2">Uncharacterized protein</fullName>
    </submittedName>
</protein>